<sequence length="99" mass="11470">MLFFPTCCQDNVFRIMGTCLQKFSYYYLYDLRSFNIFFIQVHSSEDLPWSDICFRRGFCSECKQNFQSGGLVQDPTPVSLLSSLSRISPQETSTSVPHM</sequence>
<evidence type="ECO:0000313" key="2">
    <source>
        <dbReference type="Proteomes" id="UP001176941"/>
    </source>
</evidence>
<dbReference type="EMBL" id="OX459947">
    <property type="protein sequence ID" value="CAI9154268.1"/>
    <property type="molecule type" value="Genomic_DNA"/>
</dbReference>
<evidence type="ECO:0000313" key="1">
    <source>
        <dbReference type="EMBL" id="CAI9154268.1"/>
    </source>
</evidence>
<accession>A0ABN8XY12</accession>
<gene>
    <name evidence="1" type="ORF">MRATA1EN1_LOCUS3230</name>
</gene>
<name>A0ABN8XY12_RANTA</name>
<organism evidence="1 2">
    <name type="scientific">Rangifer tarandus platyrhynchus</name>
    <name type="common">Svalbard reindeer</name>
    <dbReference type="NCBI Taxonomy" id="3082113"/>
    <lineage>
        <taxon>Eukaryota</taxon>
        <taxon>Metazoa</taxon>
        <taxon>Chordata</taxon>
        <taxon>Craniata</taxon>
        <taxon>Vertebrata</taxon>
        <taxon>Euteleostomi</taxon>
        <taxon>Mammalia</taxon>
        <taxon>Eutheria</taxon>
        <taxon>Laurasiatheria</taxon>
        <taxon>Artiodactyla</taxon>
        <taxon>Ruminantia</taxon>
        <taxon>Pecora</taxon>
        <taxon>Cervidae</taxon>
        <taxon>Odocoileinae</taxon>
        <taxon>Rangifer</taxon>
    </lineage>
</organism>
<keyword evidence="2" id="KW-1185">Reference proteome</keyword>
<proteinExistence type="predicted"/>
<reference evidence="1" key="1">
    <citation type="submission" date="2023-04" db="EMBL/GenBank/DDBJ databases">
        <authorList>
            <consortium name="ELIXIR-Norway"/>
        </authorList>
    </citation>
    <scope>NUCLEOTIDE SEQUENCE [LARGE SCALE GENOMIC DNA]</scope>
</reference>
<protein>
    <submittedName>
        <fullName evidence="1">Uncharacterized protein</fullName>
    </submittedName>
</protein>
<dbReference type="Proteomes" id="UP001176941">
    <property type="component" value="Chromosome 11"/>
</dbReference>